<proteinExistence type="predicted"/>
<accession>A0ACA9UH57</accession>
<protein>
    <submittedName>
        <fullName evidence="1">Uncharacterized protein</fullName>
    </submittedName>
</protein>
<reference evidence="1" key="1">
    <citation type="submission" date="2020-04" db="EMBL/GenBank/DDBJ databases">
        <authorList>
            <person name="Broberg M."/>
        </authorList>
    </citation>
    <scope>NUCLEOTIDE SEQUENCE</scope>
</reference>
<dbReference type="Proteomes" id="UP000836387">
    <property type="component" value="Unassembled WGS sequence"/>
</dbReference>
<evidence type="ECO:0000313" key="2">
    <source>
        <dbReference type="Proteomes" id="UP000836387"/>
    </source>
</evidence>
<organism evidence="1 2">
    <name type="scientific">Clonostachys rosea f. rosea IK726</name>
    <dbReference type="NCBI Taxonomy" id="1349383"/>
    <lineage>
        <taxon>Eukaryota</taxon>
        <taxon>Fungi</taxon>
        <taxon>Dikarya</taxon>
        <taxon>Ascomycota</taxon>
        <taxon>Pezizomycotina</taxon>
        <taxon>Sordariomycetes</taxon>
        <taxon>Hypocreomycetidae</taxon>
        <taxon>Hypocreales</taxon>
        <taxon>Bionectriaceae</taxon>
        <taxon>Clonostachys</taxon>
    </lineage>
</organism>
<evidence type="ECO:0000313" key="1">
    <source>
        <dbReference type="EMBL" id="CAG9952407.1"/>
    </source>
</evidence>
<name>A0ACA9UH57_BIOOC</name>
<keyword evidence="2" id="KW-1185">Reference proteome</keyword>
<comment type="caution">
    <text evidence="1">The sequence shown here is derived from an EMBL/GenBank/DDBJ whole genome shotgun (WGS) entry which is preliminary data.</text>
</comment>
<sequence>MSWKGRAKSSSRPTQRPRPAWAKTLSDVIQSRWGSYPLWEVVHAYKHAEANFGFIDFDRAIMAGASFGRYMTNS</sequence>
<dbReference type="EMBL" id="CADEHS020000485">
    <property type="protein sequence ID" value="CAG9952407.1"/>
    <property type="molecule type" value="Genomic_DNA"/>
</dbReference>
<reference evidence="1" key="2">
    <citation type="submission" date="2021-10" db="EMBL/GenBank/DDBJ databases">
        <authorList>
            <person name="Piombo E."/>
        </authorList>
    </citation>
    <scope>NUCLEOTIDE SEQUENCE</scope>
</reference>
<gene>
    <name evidence="1" type="ORF">CRV2_00019681</name>
</gene>